<dbReference type="Pfam" id="PF18962">
    <property type="entry name" value="Por_Secre_tail"/>
    <property type="match status" value="1"/>
</dbReference>
<dbReference type="InterPro" id="IPR035986">
    <property type="entry name" value="PKD_dom_sf"/>
</dbReference>
<reference evidence="6" key="1">
    <citation type="journal article" date="2019" name="Int. J. Syst. Evol. Microbiol.">
        <title>The Global Catalogue of Microorganisms (GCM) 10K type strain sequencing project: providing services to taxonomists for standard genome sequencing and annotation.</title>
        <authorList>
            <consortium name="The Broad Institute Genomics Platform"/>
            <consortium name="The Broad Institute Genome Sequencing Center for Infectious Disease"/>
            <person name="Wu L."/>
            <person name="Ma J."/>
        </authorList>
    </citation>
    <scope>NUCLEOTIDE SEQUENCE [LARGE SCALE GENOMIC DNA]</scope>
    <source>
        <strain evidence="6">JCM 17217</strain>
    </source>
</reference>
<proteinExistence type="predicted"/>
<dbReference type="PROSITE" id="PS50194">
    <property type="entry name" value="FILAMIN_REPEAT"/>
    <property type="match status" value="1"/>
</dbReference>
<gene>
    <name evidence="5" type="ORF">GCM10022407_13440</name>
</gene>
<evidence type="ECO:0008006" key="7">
    <source>
        <dbReference type="Google" id="ProtNLM"/>
    </source>
</evidence>
<dbReference type="Pfam" id="PF19081">
    <property type="entry name" value="Ig_7"/>
    <property type="match status" value="1"/>
</dbReference>
<organism evidence="5 6">
    <name type="scientific">Hymenobacter antarcticus</name>
    <dbReference type="NCBI Taxonomy" id="486270"/>
    <lineage>
        <taxon>Bacteria</taxon>
        <taxon>Pseudomonadati</taxon>
        <taxon>Bacteroidota</taxon>
        <taxon>Cytophagia</taxon>
        <taxon>Cytophagales</taxon>
        <taxon>Hymenobacteraceae</taxon>
        <taxon>Hymenobacter</taxon>
    </lineage>
</organism>
<dbReference type="PANTHER" id="PTHR11481">
    <property type="entry name" value="IMMUNOGLOBULIN FC RECEPTOR"/>
    <property type="match status" value="1"/>
</dbReference>
<dbReference type="InterPro" id="IPR026444">
    <property type="entry name" value="Secre_tail"/>
</dbReference>
<dbReference type="SUPFAM" id="SSF49299">
    <property type="entry name" value="PKD domain"/>
    <property type="match status" value="2"/>
</dbReference>
<dbReference type="Proteomes" id="UP001501556">
    <property type="component" value="Unassembled WGS sequence"/>
</dbReference>
<protein>
    <recommendedName>
        <fullName evidence="7">Por secretion system C-terminal sorting domain-containing protein</fullName>
    </recommendedName>
</protein>
<keyword evidence="2" id="KW-1015">Disulfide bond</keyword>
<name>A0ABP7PP01_9BACT</name>
<dbReference type="InterPro" id="IPR050488">
    <property type="entry name" value="Ig_Fc_receptor"/>
</dbReference>
<evidence type="ECO:0000256" key="2">
    <source>
        <dbReference type="ARBA" id="ARBA00023157"/>
    </source>
</evidence>
<dbReference type="SUPFAM" id="SSF48726">
    <property type="entry name" value="Immunoglobulin"/>
    <property type="match status" value="1"/>
</dbReference>
<feature type="domain" description="Ig-like" evidence="4">
    <location>
        <begin position="462"/>
        <end position="541"/>
    </location>
</feature>
<evidence type="ECO:0000256" key="1">
    <source>
        <dbReference type="ARBA" id="ARBA00022729"/>
    </source>
</evidence>
<keyword evidence="1" id="KW-0732">Signal</keyword>
<dbReference type="Gene3D" id="2.60.40.10">
    <property type="entry name" value="Immunoglobulins"/>
    <property type="match status" value="6"/>
</dbReference>
<evidence type="ECO:0000313" key="5">
    <source>
        <dbReference type="EMBL" id="GAA3968694.1"/>
    </source>
</evidence>
<comment type="caution">
    <text evidence="5">The sequence shown here is derived from an EMBL/GenBank/DDBJ whole genome shotgun (WGS) entry which is preliminary data.</text>
</comment>
<evidence type="ECO:0000259" key="3">
    <source>
        <dbReference type="Pfam" id="PF18962"/>
    </source>
</evidence>
<keyword evidence="6" id="KW-1185">Reference proteome</keyword>
<dbReference type="InterPro" id="IPR036179">
    <property type="entry name" value="Ig-like_dom_sf"/>
</dbReference>
<dbReference type="PANTHER" id="PTHR11481:SF60">
    <property type="entry name" value="IG-LIKE DOMAIN-CONTAINING PROTEIN"/>
    <property type="match status" value="1"/>
</dbReference>
<accession>A0ABP7PP01</accession>
<dbReference type="InterPro" id="IPR017868">
    <property type="entry name" value="Filamin/ABP280_repeat-like"/>
</dbReference>
<dbReference type="InterPro" id="IPR013783">
    <property type="entry name" value="Ig-like_fold"/>
</dbReference>
<feature type="domain" description="Secretion system C-terminal sorting" evidence="3">
    <location>
        <begin position="1359"/>
        <end position="1430"/>
    </location>
</feature>
<evidence type="ECO:0000259" key="4">
    <source>
        <dbReference type="Pfam" id="PF19081"/>
    </source>
</evidence>
<dbReference type="NCBIfam" id="TIGR04183">
    <property type="entry name" value="Por_Secre_tail"/>
    <property type="match status" value="1"/>
</dbReference>
<dbReference type="EMBL" id="BAABDI010000006">
    <property type="protein sequence ID" value="GAA3968694.1"/>
    <property type="molecule type" value="Genomic_DNA"/>
</dbReference>
<evidence type="ECO:0000313" key="6">
    <source>
        <dbReference type="Proteomes" id="UP001501556"/>
    </source>
</evidence>
<dbReference type="InterPro" id="IPR044023">
    <property type="entry name" value="Ig_7"/>
</dbReference>
<dbReference type="RefSeq" id="WP_345122365.1">
    <property type="nucleotide sequence ID" value="NZ_BAABDI010000006.1"/>
</dbReference>
<sequence length="1432" mass="137935">MRPLVRTVPPGLATAHSPWFRWGQVLLLFLLMGLAPGAYAQSPGPDGGTLSPATSTVCSGFNSGTLTLTGYTGSIVKYQANSGSGYVDIANTAPTYTFSNLQTTTSFRAVVQNGANAPVTSTVATVTVNQPPTATINSQGPTRFCQQGTIYLVAGPSGNFTYQFLRNGINIAGATSQVYSALITNSASYSVRVTDAAGCSAVSASIQIQVQPQNVVNLSTNTPTTFCQGGSVLLSANVTGSGAANYTYQFLKDGNQIPGATNSTYSATTSGTYTVVVDNPATCSATSNAVTVTVTPPTVATISYPAASYCQSGATNPTATVTPTGGTFSSTTGLSLNTNTGAINLAQSQPGTYTVAYTSGGSCPGTATASITITVAPTAGFSYAGGSRCAGTAGTLTPTAATGATAGTYSATPAGLSLNAGTGAIDLSQSQPGSYTVTNTVAAANGCAAVSATTSVVLTAQPVATLAAGGATTFCQGGSVVLTASGGAAGATYQFLNNGQPVAGATSATYTATAGGSYSVVITNPGGCASTSAPTTVTVNPQTVATFSYSAAAYCQNSGTTPTPTITGTMGGAFSSAPAGLSGNASTGAINLAASTPGTYTVTYSVGGPCPSTATVSVTVTAPAVATFSYGAATYCVGGTNPTPTLASGASAGTFTSTAGLVLNAGTGAIDLAQSQPGTYTVTNTVAATGGCPSAAATTQVSISTVPVASLAASGPTTFCQGGSVTLTANGGGAGSTYQFLNNGQPISGATSATFVASASGSYSVVITNAGVCSATSAATSVTVNPIATPTLSYAAASFCQGAGTASPTVSISGGSFSASGTGLSISPTTGVLNLGQSQPGTYTVTYVAGTPCPGSTTASVTITATPSAAFAYAGGTTFCPTAANPTPTVSGAAGGTFSAPAGLVIDPATGTINLQTSTAGTYAVTYSVAGSCPASSTVSVTLTTAPVATFAYASATGYCAGAATAALPTFSGGGSAGTFSAAPAGLSVNLSTGAIDLMQSQPGTYTVTNTIAASGACSAVSATATVTINAAPVASLTAGGATTFCAGGSVLLTAPAGAGLTYQFLNNGQPISGATAASYTATAAGSYAVTVTNASGCAATSAATTVTVNPATTATFTYPAASFCRSNSLVTTPTVTGTAGGTFAAPSGLSLNASTGAITPSASTAGTYTVTYSVGGPCPSTGTASVTITAPAVATFSYANSSYCATGTTAATLATGSAAGTFTAATGLSVNAATGAINLSASTPGTYTVTNTVAASGGCAAVSATATLTINALPAQPTLTASGAVLSVSPVAGATYQFYLNGVAIAGATNATYTATQNGSYTVMVTGANGCASLPSAPLTITVTATRAGLAGVELTAYPNPTTGHLTITMAGPHSRARLVVLNALGQEVLTSTLAATATARELDLSQLATGVYVLKATTTEGTLTRRIVRQ</sequence>